<evidence type="ECO:0000256" key="1">
    <source>
        <dbReference type="SAM" id="Phobius"/>
    </source>
</evidence>
<feature type="transmembrane region" description="Helical" evidence="1">
    <location>
        <begin position="24"/>
        <end position="44"/>
    </location>
</feature>
<evidence type="ECO:0000313" key="2">
    <source>
        <dbReference type="EMBL" id="KAK8897124.1"/>
    </source>
</evidence>
<organism evidence="2 3">
    <name type="scientific">Tritrichomonas musculus</name>
    <dbReference type="NCBI Taxonomy" id="1915356"/>
    <lineage>
        <taxon>Eukaryota</taxon>
        <taxon>Metamonada</taxon>
        <taxon>Parabasalia</taxon>
        <taxon>Tritrichomonadida</taxon>
        <taxon>Tritrichomonadidae</taxon>
        <taxon>Tritrichomonas</taxon>
    </lineage>
</organism>
<name>A0ABR2L1C2_9EUKA</name>
<reference evidence="2 3" key="1">
    <citation type="submission" date="2024-04" db="EMBL/GenBank/DDBJ databases">
        <title>Tritrichomonas musculus Genome.</title>
        <authorList>
            <person name="Alves-Ferreira E."/>
            <person name="Grigg M."/>
            <person name="Lorenzi H."/>
            <person name="Galac M."/>
        </authorList>
    </citation>
    <scope>NUCLEOTIDE SEQUENCE [LARGE SCALE GENOMIC DNA]</scope>
    <source>
        <strain evidence="2 3">EAF2021</strain>
    </source>
</reference>
<keyword evidence="3" id="KW-1185">Reference proteome</keyword>
<sequence>MLTLPEDIRKDRILHLVHYHPNRYNFKASLILYLLGIDLVLILLNTSHLLQAFEVNSFVYNKQTARELMNTMIKFISALYNSATFANFQAGFQSSGIATVDRNVSLSSEYAVDSTNYDTVGLLKFYWPNNGGKLKELFYNENNREVTLNNFIKNLNEVLKNIKSSLIHDEFA</sequence>
<dbReference type="EMBL" id="JAPFFF010000002">
    <property type="protein sequence ID" value="KAK8897124.1"/>
    <property type="molecule type" value="Genomic_DNA"/>
</dbReference>
<dbReference type="Proteomes" id="UP001470230">
    <property type="component" value="Unassembled WGS sequence"/>
</dbReference>
<keyword evidence="1" id="KW-0472">Membrane</keyword>
<keyword evidence="1" id="KW-0812">Transmembrane</keyword>
<evidence type="ECO:0000313" key="3">
    <source>
        <dbReference type="Proteomes" id="UP001470230"/>
    </source>
</evidence>
<comment type="caution">
    <text evidence="2">The sequence shown here is derived from an EMBL/GenBank/DDBJ whole genome shotgun (WGS) entry which is preliminary data.</text>
</comment>
<protein>
    <submittedName>
        <fullName evidence="2">Uncharacterized protein</fullName>
    </submittedName>
</protein>
<keyword evidence="1" id="KW-1133">Transmembrane helix</keyword>
<proteinExistence type="predicted"/>
<accession>A0ABR2L1C2</accession>
<gene>
    <name evidence="2" type="ORF">M9Y10_015058</name>
</gene>